<keyword evidence="1" id="KW-1133">Transmembrane helix</keyword>
<evidence type="ECO:0000313" key="5">
    <source>
        <dbReference type="Proteomes" id="UP000596039"/>
    </source>
</evidence>
<dbReference type="Proteomes" id="UP000596039">
    <property type="component" value="Chromosome"/>
</dbReference>
<name>A0A2N8U2F7_MYCBV</name>
<dbReference type="EMBL" id="LT578453">
    <property type="protein sequence ID" value="SBO46142.1"/>
    <property type="molecule type" value="Genomic_DNA"/>
</dbReference>
<organism evidence="2 4">
    <name type="scientific">Mycoplasmopsis bovis</name>
    <name type="common">Mycoplasma bovis</name>
    <dbReference type="NCBI Taxonomy" id="28903"/>
    <lineage>
        <taxon>Bacteria</taxon>
        <taxon>Bacillati</taxon>
        <taxon>Mycoplasmatota</taxon>
        <taxon>Mycoplasmoidales</taxon>
        <taxon>Metamycoplasmataceae</taxon>
        <taxon>Mycoplasmopsis</taxon>
    </lineage>
</organism>
<feature type="transmembrane region" description="Helical" evidence="1">
    <location>
        <begin position="78"/>
        <end position="104"/>
    </location>
</feature>
<dbReference type="GeneID" id="31507827"/>
<feature type="transmembrane region" description="Helical" evidence="1">
    <location>
        <begin position="111"/>
        <end position="134"/>
    </location>
</feature>
<evidence type="ECO:0000313" key="3">
    <source>
        <dbReference type="EMBL" id="WHO15464.1"/>
    </source>
</evidence>
<keyword evidence="1" id="KW-0812">Transmembrane</keyword>
<reference evidence="3" key="3">
    <citation type="submission" date="2021-04" db="EMBL/GenBank/DDBJ databases">
        <authorList>
            <person name="Vereecke N."/>
            <person name="Bokma J."/>
        </authorList>
    </citation>
    <scope>NUCLEOTIDE SEQUENCE</scope>
    <source>
        <strain evidence="3">Mb222</strain>
    </source>
</reference>
<keyword evidence="1" id="KW-0472">Membrane</keyword>
<evidence type="ECO:0008006" key="6">
    <source>
        <dbReference type="Google" id="ProtNLM"/>
    </source>
</evidence>
<proteinExistence type="predicted"/>
<gene>
    <name evidence="3" type="ORF">HYD69_02130</name>
    <name evidence="2" type="ORF">MBOVJF4278_00368</name>
</gene>
<evidence type="ECO:0000313" key="2">
    <source>
        <dbReference type="EMBL" id="SBO46142.1"/>
    </source>
</evidence>
<keyword evidence="5" id="KW-1185">Reference proteome</keyword>
<protein>
    <recommendedName>
        <fullName evidence="6">DUF4064 domain-containing protein</fullName>
    </recommendedName>
</protein>
<feature type="transmembrane region" description="Helical" evidence="1">
    <location>
        <begin position="17"/>
        <end position="40"/>
    </location>
</feature>
<dbReference type="OMA" id="ASTWPIW"/>
<dbReference type="AlphaFoldDB" id="A0A2N8U2F7"/>
<evidence type="ECO:0000313" key="4">
    <source>
        <dbReference type="Proteomes" id="UP000233776"/>
    </source>
</evidence>
<evidence type="ECO:0000256" key="1">
    <source>
        <dbReference type="SAM" id="Phobius"/>
    </source>
</evidence>
<accession>A0A2N8U2F7</accession>
<dbReference type="RefSeq" id="WP_013456513.1">
    <property type="nucleotide sequence ID" value="NZ_CP007589.1"/>
</dbReference>
<dbReference type="Proteomes" id="UP000233776">
    <property type="component" value="Chromosome I"/>
</dbReference>
<reference evidence="2 4" key="1">
    <citation type="submission" date="2016-06" db="EMBL/GenBank/DDBJ databases">
        <authorList>
            <person name="Kjaerup R.B."/>
            <person name="Dalgaard T.S."/>
            <person name="Juul-Madsen H.R."/>
        </authorList>
    </citation>
    <scope>NUCLEOTIDE SEQUENCE [LARGE SCALE GENOMIC DNA]</scope>
    <source>
        <strain evidence="2">JF4278</strain>
    </source>
</reference>
<sequence length="159" mass="17810">MNSQNTKNLTKLKKLSIAYLSLFVTNFVIFLIALILLLVWQYSIKNSVVPSTTELDPKILNINDFLNSSSVNTTTLAFFAYLLIYLLIIPIHIAMIILLILAAIIAPNQKYLVLFVVGTIFNIVALVGIIMLLVELKKFPKDATNMNINIPTENKVKVS</sequence>
<reference evidence="3 5" key="2">
    <citation type="journal article" date="2020" name="Vet. Res.">
        <title>Phylogenomic analysis of Mycoplasma bovis from Belgian veal, dairy and beef herds.</title>
        <authorList>
            <person name="Bokma J."/>
            <person name="Vereecke N."/>
            <person name="De Bleecker K."/>
            <person name="Callens J."/>
            <person name="Ribbens S."/>
            <person name="Nauwynck H."/>
            <person name="Haesebrouck F."/>
            <person name="Theuns S."/>
            <person name="Boyen F."/>
            <person name="Pardon B."/>
        </authorList>
    </citation>
    <scope>NUCLEOTIDE SEQUENCE [LARGE SCALE GENOMIC DNA]</scope>
    <source>
        <strain evidence="3 5">Mb222</strain>
    </source>
</reference>
<dbReference type="EMBL" id="CP058496">
    <property type="protein sequence ID" value="WHO15464.1"/>
    <property type="molecule type" value="Genomic_DNA"/>
</dbReference>